<keyword evidence="8" id="KW-1185">Reference proteome</keyword>
<comment type="cofactor">
    <cofactor evidence="5">
        <name>[2Fe-2S] cluster</name>
        <dbReference type="ChEBI" id="CHEBI:190135"/>
    </cofactor>
</comment>
<dbReference type="PANTHER" id="PTHR13680">
    <property type="entry name" value="CDGSH IRON-SULFUR DOMAIN-CONTAINING PROTEIN 1"/>
    <property type="match status" value="1"/>
</dbReference>
<comment type="caution">
    <text evidence="7">The sequence shown here is derived from an EMBL/GenBank/DDBJ whole genome shotgun (WGS) entry which is preliminary data.</text>
</comment>
<dbReference type="GO" id="GO:0046872">
    <property type="term" value="F:metal ion binding"/>
    <property type="evidence" value="ECO:0007669"/>
    <property type="project" value="UniProtKB-KW"/>
</dbReference>
<feature type="non-terminal residue" evidence="7">
    <location>
        <position position="1"/>
    </location>
</feature>
<organism evidence="7 8">
    <name type="scientific">Tribonema minus</name>
    <dbReference type="NCBI Taxonomy" id="303371"/>
    <lineage>
        <taxon>Eukaryota</taxon>
        <taxon>Sar</taxon>
        <taxon>Stramenopiles</taxon>
        <taxon>Ochrophyta</taxon>
        <taxon>PX clade</taxon>
        <taxon>Xanthophyceae</taxon>
        <taxon>Tribonematales</taxon>
        <taxon>Tribonemataceae</taxon>
        <taxon>Tribonema</taxon>
    </lineage>
</organism>
<evidence type="ECO:0000313" key="7">
    <source>
        <dbReference type="EMBL" id="KAG5190816.1"/>
    </source>
</evidence>
<feature type="non-terminal residue" evidence="7">
    <location>
        <position position="64"/>
    </location>
</feature>
<sequence>GRINSRIQMDSPKVADSMELGAGEKKVLCRCWKSETFPICNGAHTSHNQLTGDNVGPISVSVKK</sequence>
<name>A0A835ZD57_9STRA</name>
<gene>
    <name evidence="7" type="ORF">JKP88DRAFT_140648</name>
</gene>
<dbReference type="EMBL" id="JAFCMP010000027">
    <property type="protein sequence ID" value="KAG5190816.1"/>
    <property type="molecule type" value="Genomic_DNA"/>
</dbReference>
<dbReference type="AlphaFoldDB" id="A0A835ZD57"/>
<evidence type="ECO:0000256" key="4">
    <source>
        <dbReference type="ARBA" id="ARBA00023014"/>
    </source>
</evidence>
<dbReference type="PANTHER" id="PTHR13680:SF5">
    <property type="entry name" value="CDGSH IRON-SULFUR DOMAIN-CONTAINING PROTEIN 1"/>
    <property type="match status" value="1"/>
</dbReference>
<keyword evidence="3" id="KW-0408">Iron</keyword>
<proteinExistence type="predicted"/>
<keyword evidence="4" id="KW-0411">Iron-sulfur</keyword>
<dbReference type="InterPro" id="IPR018967">
    <property type="entry name" value="FeS-contain_CDGSH-typ"/>
</dbReference>
<feature type="domain" description="Iron-binding zinc finger CDGSH type" evidence="6">
    <location>
        <begin position="13"/>
        <end position="50"/>
    </location>
</feature>
<evidence type="ECO:0000313" key="8">
    <source>
        <dbReference type="Proteomes" id="UP000664859"/>
    </source>
</evidence>
<evidence type="ECO:0000259" key="6">
    <source>
        <dbReference type="SMART" id="SM00704"/>
    </source>
</evidence>
<reference evidence="7" key="1">
    <citation type="submission" date="2021-02" db="EMBL/GenBank/DDBJ databases">
        <title>First Annotated Genome of the Yellow-green Alga Tribonema minus.</title>
        <authorList>
            <person name="Mahan K.M."/>
        </authorList>
    </citation>
    <scope>NUCLEOTIDE SEQUENCE</scope>
    <source>
        <strain evidence="7">UTEX B ZZ1240</strain>
    </source>
</reference>
<keyword evidence="1" id="KW-0001">2Fe-2S</keyword>
<dbReference type="GO" id="GO:0005741">
    <property type="term" value="C:mitochondrial outer membrane"/>
    <property type="evidence" value="ECO:0007669"/>
    <property type="project" value="TreeGrafter"/>
</dbReference>
<protein>
    <recommendedName>
        <fullName evidence="6">Iron-binding zinc finger CDGSH type domain-containing protein</fullName>
    </recommendedName>
</protein>
<accession>A0A835ZD57</accession>
<dbReference type="InterPro" id="IPR042216">
    <property type="entry name" value="MitoNEET_CISD"/>
</dbReference>
<evidence type="ECO:0000256" key="5">
    <source>
        <dbReference type="ARBA" id="ARBA00034078"/>
    </source>
</evidence>
<dbReference type="SMART" id="SM00704">
    <property type="entry name" value="ZnF_CDGSH"/>
    <property type="match status" value="1"/>
</dbReference>
<dbReference type="GO" id="GO:0051537">
    <property type="term" value="F:2 iron, 2 sulfur cluster binding"/>
    <property type="evidence" value="ECO:0007669"/>
    <property type="project" value="UniProtKB-KW"/>
</dbReference>
<dbReference type="InterPro" id="IPR045131">
    <property type="entry name" value="CISD1/2"/>
</dbReference>
<dbReference type="Gene3D" id="3.40.5.90">
    <property type="entry name" value="CDGSH iron-sulfur domain, mitoNEET-type"/>
    <property type="match status" value="1"/>
</dbReference>
<dbReference type="OrthoDB" id="449252at2759"/>
<dbReference type="GO" id="GO:0010506">
    <property type="term" value="P:regulation of autophagy"/>
    <property type="evidence" value="ECO:0007669"/>
    <property type="project" value="InterPro"/>
</dbReference>
<evidence type="ECO:0000256" key="1">
    <source>
        <dbReference type="ARBA" id="ARBA00022714"/>
    </source>
</evidence>
<evidence type="ECO:0000256" key="3">
    <source>
        <dbReference type="ARBA" id="ARBA00023004"/>
    </source>
</evidence>
<keyword evidence="2" id="KW-0479">Metal-binding</keyword>
<dbReference type="Proteomes" id="UP000664859">
    <property type="component" value="Unassembled WGS sequence"/>
</dbReference>
<evidence type="ECO:0000256" key="2">
    <source>
        <dbReference type="ARBA" id="ARBA00022723"/>
    </source>
</evidence>
<dbReference type="Pfam" id="PF09360">
    <property type="entry name" value="zf-CDGSH"/>
    <property type="match status" value="1"/>
</dbReference>